<proteinExistence type="predicted"/>
<dbReference type="CDD" id="cd07067">
    <property type="entry name" value="HP_PGM_like"/>
    <property type="match status" value="1"/>
</dbReference>
<dbReference type="GeneID" id="4851986"/>
<gene>
    <name evidence="2" type="primary">PMU1</name>
    <name evidence="2" type="ORF">PICST_40227</name>
</gene>
<dbReference type="AlphaFoldDB" id="A3GI87"/>
<protein>
    <recommendedName>
        <fullName evidence="4">Phosphoglycerate mutase</fullName>
    </recommendedName>
</protein>
<evidence type="ECO:0008006" key="4">
    <source>
        <dbReference type="Google" id="ProtNLM"/>
    </source>
</evidence>
<evidence type="ECO:0000256" key="1">
    <source>
        <dbReference type="SAM" id="SignalP"/>
    </source>
</evidence>
<dbReference type="RefSeq" id="XP_001386968.2">
    <property type="nucleotide sequence ID" value="XM_001386931.1"/>
</dbReference>
<dbReference type="InParanoid" id="A3GI87"/>
<dbReference type="SUPFAM" id="SSF53254">
    <property type="entry name" value="Phosphoglycerate mutase-like"/>
    <property type="match status" value="1"/>
</dbReference>
<evidence type="ECO:0000313" key="2">
    <source>
        <dbReference type="EMBL" id="EAZ62945.2"/>
    </source>
</evidence>
<name>A3GI87_PICST</name>
<dbReference type="STRING" id="322104.A3GI87"/>
<dbReference type="KEGG" id="pic:PICST_40227"/>
<dbReference type="eggNOG" id="KOG4754">
    <property type="taxonomic scope" value="Eukaryota"/>
</dbReference>
<dbReference type="GO" id="GO:0016791">
    <property type="term" value="F:phosphatase activity"/>
    <property type="evidence" value="ECO:0007669"/>
    <property type="project" value="TreeGrafter"/>
</dbReference>
<dbReference type="OMA" id="TCDHRRS"/>
<sequence length="314" mass="36849">MFVPFFFIFSLALAIPQHILTIQHSPKFKSVNRFFKQNNPATNDSDFSILADIGLNSNYSWSELVDELTSLNKHHHHKQYKLFLLQRHGEGFHNIAPDLVANWTCQWQMQDGNDEMEWYDARLTEVGHEQITNLSKSIETEIERRQMPLPESFYVSPMRRTLETWDLTWSTITKQQPLIKEFARETYGIGTESKRHTKEYIGQNYPFAVFEAGFSQNDELWKSEVHESNQHRNYRAAQLLSDIFINDSNQIISIVSHSGLIKSILKVIGHRKWTLKTGQMIPVIIEVDYTKRGRDFNLRKPWGRLPEYCFAHSD</sequence>
<reference evidence="2 3" key="1">
    <citation type="journal article" date="2007" name="Nat. Biotechnol.">
        <title>Genome sequence of the lignocellulose-bioconverting and xylose-fermenting yeast Pichia stipitis.</title>
        <authorList>
            <person name="Jeffries T.W."/>
            <person name="Grigoriev I.V."/>
            <person name="Grimwood J."/>
            <person name="Laplaza J.M."/>
            <person name="Aerts A."/>
            <person name="Salamov A."/>
            <person name="Schmutz J."/>
            <person name="Lindquist E."/>
            <person name="Dehal P."/>
            <person name="Shapiro H."/>
            <person name="Jin Y.S."/>
            <person name="Passoth V."/>
            <person name="Richardson P.M."/>
        </authorList>
    </citation>
    <scope>NUCLEOTIDE SEQUENCE [LARGE SCALE GENOMIC DNA]</scope>
    <source>
        <strain evidence="3">ATCC 58785 / CBS 6054 / NBRC 10063 / NRRL Y-11545</strain>
    </source>
</reference>
<keyword evidence="3" id="KW-1185">Reference proteome</keyword>
<dbReference type="HOGENOM" id="CLU_039184_0_3_1"/>
<dbReference type="SMART" id="SM00855">
    <property type="entry name" value="PGAM"/>
    <property type="match status" value="1"/>
</dbReference>
<dbReference type="Proteomes" id="UP000002258">
    <property type="component" value="Chromosome 1"/>
</dbReference>
<dbReference type="EMBL" id="AAVQ01000002">
    <property type="protein sequence ID" value="EAZ62945.2"/>
    <property type="molecule type" value="Genomic_DNA"/>
</dbReference>
<comment type="caution">
    <text evidence="2">The sequence shown here is derived from an EMBL/GenBank/DDBJ whole genome shotgun (WGS) entry which is preliminary data.</text>
</comment>
<dbReference type="InterPro" id="IPR050275">
    <property type="entry name" value="PGM_Phosphatase"/>
</dbReference>
<dbReference type="GO" id="GO:0005737">
    <property type="term" value="C:cytoplasm"/>
    <property type="evidence" value="ECO:0007669"/>
    <property type="project" value="TreeGrafter"/>
</dbReference>
<dbReference type="Pfam" id="PF00300">
    <property type="entry name" value="His_Phos_1"/>
    <property type="match status" value="1"/>
</dbReference>
<feature type="chain" id="PRO_5002653064" description="Phosphoglycerate mutase" evidence="1">
    <location>
        <begin position="22"/>
        <end position="314"/>
    </location>
</feature>
<organism evidence="2 3">
    <name type="scientific">Scheffersomyces stipitis (strain ATCC 58785 / CBS 6054 / NBRC 10063 / NRRL Y-11545)</name>
    <name type="common">Yeast</name>
    <name type="synonym">Pichia stipitis</name>
    <dbReference type="NCBI Taxonomy" id="322104"/>
    <lineage>
        <taxon>Eukaryota</taxon>
        <taxon>Fungi</taxon>
        <taxon>Dikarya</taxon>
        <taxon>Ascomycota</taxon>
        <taxon>Saccharomycotina</taxon>
        <taxon>Pichiomycetes</taxon>
        <taxon>Debaryomycetaceae</taxon>
        <taxon>Scheffersomyces</taxon>
    </lineage>
</organism>
<dbReference type="InterPro" id="IPR013078">
    <property type="entry name" value="His_Pase_superF_clade-1"/>
</dbReference>
<dbReference type="Gene3D" id="3.40.50.1240">
    <property type="entry name" value="Phosphoglycerate mutase-like"/>
    <property type="match status" value="1"/>
</dbReference>
<dbReference type="OrthoDB" id="496981at2759"/>
<feature type="signal peptide" evidence="1">
    <location>
        <begin position="1"/>
        <end position="21"/>
    </location>
</feature>
<dbReference type="PANTHER" id="PTHR48100:SF1">
    <property type="entry name" value="HISTIDINE PHOSPHATASE FAMILY PROTEIN-RELATED"/>
    <property type="match status" value="1"/>
</dbReference>
<accession>A3GI87</accession>
<dbReference type="InterPro" id="IPR029033">
    <property type="entry name" value="His_PPase_superfam"/>
</dbReference>
<evidence type="ECO:0000313" key="3">
    <source>
        <dbReference type="Proteomes" id="UP000002258"/>
    </source>
</evidence>
<keyword evidence="1" id="KW-0732">Signal</keyword>
<dbReference type="PANTHER" id="PTHR48100">
    <property type="entry name" value="BROAD-SPECIFICITY PHOSPHATASE YOR283W-RELATED"/>
    <property type="match status" value="1"/>
</dbReference>